<evidence type="ECO:0000259" key="6">
    <source>
        <dbReference type="PROSITE" id="PS51444"/>
    </source>
</evidence>
<dbReference type="SMART" id="SM00498">
    <property type="entry name" value="FH2"/>
    <property type="match status" value="1"/>
</dbReference>
<feature type="compositionally biased region" description="Pro residues" evidence="4">
    <location>
        <begin position="1366"/>
        <end position="1396"/>
    </location>
</feature>
<keyword evidence="2" id="KW-0378">Hydrolase</keyword>
<accession>A0A8T3ANA2</accession>
<dbReference type="InterPro" id="IPR014020">
    <property type="entry name" value="Tensin_C2-dom"/>
</dbReference>
<feature type="region of interest" description="Disordered" evidence="4">
    <location>
        <begin position="767"/>
        <end position="793"/>
    </location>
</feature>
<evidence type="ECO:0000313" key="8">
    <source>
        <dbReference type="Proteomes" id="UP000829196"/>
    </source>
</evidence>
<dbReference type="Pfam" id="PF02181">
    <property type="entry name" value="FH2"/>
    <property type="match status" value="1"/>
</dbReference>
<feature type="region of interest" description="Disordered" evidence="4">
    <location>
        <begin position="836"/>
        <end position="981"/>
    </location>
</feature>
<dbReference type="Pfam" id="PF10409">
    <property type="entry name" value="PTEN_C2"/>
    <property type="match status" value="1"/>
</dbReference>
<dbReference type="InterPro" id="IPR029021">
    <property type="entry name" value="Prot-tyrosine_phosphatase-like"/>
</dbReference>
<feature type="compositionally biased region" description="Polar residues" evidence="4">
    <location>
        <begin position="700"/>
        <end position="710"/>
    </location>
</feature>
<evidence type="ECO:0000256" key="3">
    <source>
        <dbReference type="RuleBase" id="RU361260"/>
    </source>
</evidence>
<dbReference type="Gene3D" id="2.60.40.1110">
    <property type="match status" value="1"/>
</dbReference>
<feature type="region of interest" description="Disordered" evidence="4">
    <location>
        <begin position="1156"/>
        <end position="1222"/>
    </location>
</feature>
<evidence type="ECO:0000259" key="5">
    <source>
        <dbReference type="PROSITE" id="PS51182"/>
    </source>
</evidence>
<protein>
    <recommendedName>
        <fullName evidence="3">Formin-like protein</fullName>
    </recommendedName>
</protein>
<comment type="caution">
    <text evidence="7">The sequence shown here is derived from an EMBL/GenBank/DDBJ whole genome shotgun (WGS) entry which is preliminary data.</text>
</comment>
<dbReference type="SUPFAM" id="SSF49562">
    <property type="entry name" value="C2 domain (Calcium/lipid-binding domain, CaLB)"/>
    <property type="match status" value="1"/>
</dbReference>
<dbReference type="EMBL" id="JAGYWB010000015">
    <property type="protein sequence ID" value="KAI0498036.1"/>
    <property type="molecule type" value="Genomic_DNA"/>
</dbReference>
<feature type="compositionally biased region" description="Pro residues" evidence="4">
    <location>
        <begin position="910"/>
        <end position="925"/>
    </location>
</feature>
<dbReference type="GO" id="GO:0004721">
    <property type="term" value="F:phosphoprotein phosphatase activity"/>
    <property type="evidence" value="ECO:0007669"/>
    <property type="project" value="UniProtKB-KW"/>
</dbReference>
<dbReference type="PROSITE" id="PS51444">
    <property type="entry name" value="FH2"/>
    <property type="match status" value="1"/>
</dbReference>
<feature type="domain" description="FH2" evidence="6">
    <location>
        <begin position="1411"/>
        <end position="1784"/>
    </location>
</feature>
<feature type="compositionally biased region" description="Low complexity" evidence="4">
    <location>
        <begin position="873"/>
        <end position="887"/>
    </location>
</feature>
<dbReference type="OrthoDB" id="1668162at2759"/>
<feature type="region of interest" description="Disordered" evidence="4">
    <location>
        <begin position="1244"/>
        <end position="1399"/>
    </location>
</feature>
<dbReference type="PROSITE" id="PS51182">
    <property type="entry name" value="C2_TENSIN"/>
    <property type="match status" value="1"/>
</dbReference>
<dbReference type="PANTHER" id="PTHR45733">
    <property type="entry name" value="FORMIN-J"/>
    <property type="match status" value="1"/>
</dbReference>
<evidence type="ECO:0000256" key="4">
    <source>
        <dbReference type="SAM" id="MobiDB-lite"/>
    </source>
</evidence>
<evidence type="ECO:0000256" key="2">
    <source>
        <dbReference type="ARBA" id="ARBA00022912"/>
    </source>
</evidence>
<feature type="region of interest" description="Disordered" evidence="4">
    <location>
        <begin position="1777"/>
        <end position="1796"/>
    </location>
</feature>
<dbReference type="InterPro" id="IPR015425">
    <property type="entry name" value="FH2_Formin"/>
</dbReference>
<evidence type="ECO:0000313" key="7">
    <source>
        <dbReference type="EMBL" id="KAI0498036.1"/>
    </source>
</evidence>
<dbReference type="SUPFAM" id="SSF101447">
    <property type="entry name" value="Formin homology 2 domain (FH2 domain)"/>
    <property type="match status" value="1"/>
</dbReference>
<feature type="domain" description="C2 tensin-type" evidence="5">
    <location>
        <begin position="200"/>
        <end position="339"/>
    </location>
</feature>
<dbReference type="Proteomes" id="UP000829196">
    <property type="component" value="Unassembled WGS sequence"/>
</dbReference>
<dbReference type="PANTHER" id="PTHR45733:SF10">
    <property type="entry name" value="FORMIN-LIKE PROTEIN 15A-RELATED"/>
    <property type="match status" value="1"/>
</dbReference>
<feature type="compositionally biased region" description="Polar residues" evidence="4">
    <location>
        <begin position="774"/>
        <end position="787"/>
    </location>
</feature>
<dbReference type="SUPFAM" id="SSF52799">
    <property type="entry name" value="(Phosphotyrosine protein) phosphatases II"/>
    <property type="match status" value="1"/>
</dbReference>
<feature type="compositionally biased region" description="Pro residues" evidence="4">
    <location>
        <begin position="951"/>
        <end position="960"/>
    </location>
</feature>
<dbReference type="Gene3D" id="1.20.58.2220">
    <property type="entry name" value="Formin, FH2 domain"/>
    <property type="match status" value="1"/>
</dbReference>
<feature type="compositionally biased region" description="Pro residues" evidence="4">
    <location>
        <begin position="1198"/>
        <end position="1210"/>
    </location>
</feature>
<dbReference type="InterPro" id="IPR042201">
    <property type="entry name" value="FH2_Formin_sf"/>
</dbReference>
<feature type="compositionally biased region" description="Pro residues" evidence="4">
    <location>
        <begin position="1260"/>
        <end position="1270"/>
    </location>
</feature>
<sequence length="1796" mass="197526">MALFRRLFYRKPPDQLLEISDRVYVFDYCFSSEHLEEDGYKNYMNNTLVQLKGYFPDACLTVINFREGEGKNLVAEILARFNISVIEYPHGYHGCPLLPLRMVYQFLRLCDNWLSTEGQQSVLLMHCERGGWPVLSFMLASLMLYRSQHSGEERTLEMMYKQAPREVLQMFSPLNPFASHLRYLHYITGKGNGIQWPLCNVPYSLDCLILRNAPYCDGKAGFRPFVRVCGRDPSNLVDEGHRVLFTSLEKKAQVHNSVQADGTQITIDVRCSIQGDVVLECICWDEDLEREEMMFRIMFNTAFIQDNVLLLNSEEIDIIWGMEDQFTKNFKAEVIFSEFDVSSTTPQVVTTEEDEVEAEEFFEAEEIFSNSDLHDGTRDLDIHSTPIEVHDCSLPEFVSDHEDTANISLEFDHPIQNLKNGLAQEILTLDDPNVLPEMETEKQLGASHGDESQRLDIENSDIIVGTHTLDSAFIEENTFITGNLRNDFKNSFSNILDDKKVICNAASVDEAKPGLQIKLVKQNNETCNIGGECFHDSSPEFRTPKRVDLSQYTKRIPNLADDPMSLSEMNGLIHEVEGLMNTDTREVFDGGALGHATSQLEIILADQSEFSFKNEESVKVEFPERGCVHSGNWSELGNFNLVCYKDDANDKHNFEAKEHTILASKGLEQGSQGNGQIISCDMTQKFETQLFCDERRSSGIENSYPTTGTDLNKKPIHDSQGAQTGNSEIIDWMEHKKVSRNCIKDGFVSQNSVFLELSCENKEAHVDRKKNEEQLSATSQKQFSVSPSDPVPIAQKDKLQISAGDNEKLTEPQLVIIQTSVRNDSEVNHAHLSSFPFTNSSSLPSMAPSISSMPHPSLREDPFSHSSAPTYDSLPFLSQSSHSGSLLQETPSSPPHQPHMCLKDKLPSHSHPPPPPQPPPHPPPMHSRDSPKRKPSPPLPPPQSSLATSLSPPPPPPLPPVQSNHPRLSSTVARSNCSGSHLSLLPHREACQAPPPPPVTPLSKKQSASELLASYLPPLPPIKVNSPTKSLSTTFTNSSFTVWKFDFALFASHLAFLPFMEFQNSAKVPMSKCPSSSPLHPVKKSKTSNFFSAEISTPSYASTFYEGSPSPSRGTSPTIPRTFNPCQILGEITPQPPLPPPLFGLPSAPITERCKGAPSLPPHLLGGYGQGSTPHSHGQTISSQLAPPLPYKGNVVAPPSPPSVPPPPLLSPQVPTPIFRGASPLPPLPGGLVGGPLPYPLPNFEGIPTPSRIHGMLRGPPLPPPPPPPTSGGAPTPSLTPPPEGHRVAPTPFSLPGGLGEAPPLLPSPREFGGPPSPPPPFAFGSRGISLEPCYHGGHEGAPPPPPPPSGYHDRDPPTSSTPRRGVPPPPMLSRAPGVPPPPPSSGLRGPPPPLGPMTGGKGLGFACAGVASTTIKKSFLKPLHWVKVTRATQGSLWAELQKYADAQSTTEFDISELETLFSSVVKKPDSSKSEGHKSITKSDKVHLNAALALDDSILDGDQVENLIKFCPTKEDVELLKNYTGDKESLGKCEQFFLELMKVPRVEAKLRVFCFKLQFNNQTADIRKSLYTVDSACEEIRNSNKLKEIMKKILSLGNTLNRGTARGAAVGFRLDSLLKLTDTRATNNKTTLMHYLCKVLDSRSSHLMDFHKDFISLEAASKIQLKALAEEQQGVVKGLEKLETELIASENDGIVSEVFCKRLKDFTVAAGAEVRSLTALYTAVENNADGLALYFGEDPAGCPFEQVITTLLNFVRMFRRAHEENCKLAELEKKNTLKDADTDGPKSANSIKKHGR</sequence>
<evidence type="ECO:0000256" key="1">
    <source>
        <dbReference type="ARBA" id="ARBA00006468"/>
    </source>
</evidence>
<comment type="similarity">
    <text evidence="1">Belongs to the formin-like family. Class-II subfamily.</text>
</comment>
<dbReference type="SMART" id="SM01326">
    <property type="entry name" value="PTEN_C2"/>
    <property type="match status" value="1"/>
</dbReference>
<organism evidence="7 8">
    <name type="scientific">Dendrobium nobile</name>
    <name type="common">Orchid</name>
    <dbReference type="NCBI Taxonomy" id="94219"/>
    <lineage>
        <taxon>Eukaryota</taxon>
        <taxon>Viridiplantae</taxon>
        <taxon>Streptophyta</taxon>
        <taxon>Embryophyta</taxon>
        <taxon>Tracheophyta</taxon>
        <taxon>Spermatophyta</taxon>
        <taxon>Magnoliopsida</taxon>
        <taxon>Liliopsida</taxon>
        <taxon>Asparagales</taxon>
        <taxon>Orchidaceae</taxon>
        <taxon>Epidendroideae</taxon>
        <taxon>Malaxideae</taxon>
        <taxon>Dendrobiinae</taxon>
        <taxon>Dendrobium</taxon>
    </lineage>
</organism>
<reference evidence="7" key="1">
    <citation type="journal article" date="2022" name="Front. Genet.">
        <title>Chromosome-Scale Assembly of the Dendrobium nobile Genome Provides Insights Into the Molecular Mechanism of the Biosynthesis of the Medicinal Active Ingredient of Dendrobium.</title>
        <authorList>
            <person name="Xu Q."/>
            <person name="Niu S.-C."/>
            <person name="Li K.-L."/>
            <person name="Zheng P.-J."/>
            <person name="Zhang X.-J."/>
            <person name="Jia Y."/>
            <person name="Liu Y."/>
            <person name="Niu Y.-X."/>
            <person name="Yu L.-H."/>
            <person name="Chen D.-F."/>
            <person name="Zhang G.-Q."/>
        </authorList>
    </citation>
    <scope>NUCLEOTIDE SEQUENCE</scope>
    <source>
        <tissue evidence="7">Leaf</tissue>
    </source>
</reference>
<dbReference type="InterPro" id="IPR035892">
    <property type="entry name" value="C2_domain_sf"/>
</dbReference>
<dbReference type="Gene3D" id="3.90.190.10">
    <property type="entry name" value="Protein tyrosine phosphatase superfamily"/>
    <property type="match status" value="1"/>
</dbReference>
<proteinExistence type="inferred from homology"/>
<feature type="compositionally biased region" description="Polar residues" evidence="4">
    <location>
        <begin position="1171"/>
        <end position="1185"/>
    </location>
</feature>
<dbReference type="SMR" id="A0A8T3ANA2"/>
<feature type="region of interest" description="Disordered" evidence="4">
    <location>
        <begin position="700"/>
        <end position="723"/>
    </location>
</feature>
<feature type="compositionally biased region" description="Polar residues" evidence="4">
    <location>
        <begin position="961"/>
        <end position="981"/>
    </location>
</feature>
<gene>
    <name evidence="7" type="ORF">KFK09_021277</name>
</gene>
<feature type="compositionally biased region" description="Low complexity" evidence="4">
    <location>
        <begin position="840"/>
        <end position="856"/>
    </location>
</feature>
<keyword evidence="8" id="KW-1185">Reference proteome</keyword>
<keyword evidence="2" id="KW-0904">Protein phosphatase</keyword>
<dbReference type="InterPro" id="IPR051144">
    <property type="entry name" value="Formin_homology_domain"/>
</dbReference>
<name>A0A8T3ANA2_DENNO</name>